<keyword evidence="5" id="KW-0132">Cell division</keyword>
<feature type="region of interest" description="Disordered" evidence="18">
    <location>
        <begin position="1370"/>
        <end position="1454"/>
    </location>
</feature>
<evidence type="ECO:0000256" key="7">
    <source>
        <dbReference type="ARBA" id="ARBA00022776"/>
    </source>
</evidence>
<reference evidence="20" key="1">
    <citation type="journal article" date="2021" name="Proc. Natl. Acad. Sci. U.S.A.">
        <title>Three genomes in the algal genus Volvox reveal the fate of a haploid sex-determining region after a transition to homothallism.</title>
        <authorList>
            <person name="Yamamoto K."/>
            <person name="Hamaji T."/>
            <person name="Kawai-Toyooka H."/>
            <person name="Matsuzaki R."/>
            <person name="Takahashi F."/>
            <person name="Nishimura Y."/>
            <person name="Kawachi M."/>
            <person name="Noguchi H."/>
            <person name="Minakuchi Y."/>
            <person name="Umen J.G."/>
            <person name="Toyoda A."/>
            <person name="Nozaki H."/>
        </authorList>
    </citation>
    <scope>NUCLEOTIDE SEQUENCE</scope>
    <source>
        <strain evidence="20">NIES-3785</strain>
    </source>
</reference>
<feature type="compositionally biased region" description="Basic and acidic residues" evidence="18">
    <location>
        <begin position="540"/>
        <end position="552"/>
    </location>
</feature>
<accession>A0A8J4G9T7</accession>
<dbReference type="SMART" id="SM00456">
    <property type="entry name" value="WW"/>
    <property type="match status" value="1"/>
</dbReference>
<evidence type="ECO:0000256" key="11">
    <source>
        <dbReference type="ARBA" id="ARBA00023212"/>
    </source>
</evidence>
<feature type="compositionally biased region" description="Polar residues" evidence="18">
    <location>
        <begin position="488"/>
        <end position="500"/>
    </location>
</feature>
<dbReference type="EMBL" id="BNCQ01000012">
    <property type="protein sequence ID" value="GIM02880.1"/>
    <property type="molecule type" value="Genomic_DNA"/>
</dbReference>
<feature type="compositionally biased region" description="Gly residues" evidence="18">
    <location>
        <begin position="184"/>
        <end position="194"/>
    </location>
</feature>
<keyword evidence="7" id="KW-0498">Mitosis</keyword>
<dbReference type="FunFam" id="3.30.1470.10:FF:000001">
    <property type="entry name" value="Centrosomal protein of 164 kDa"/>
    <property type="match status" value="1"/>
</dbReference>
<keyword evidence="3" id="KW-0963">Cytoplasm</keyword>
<comment type="subcellular location">
    <subcellularLocation>
        <location evidence="1">Cytoplasm</location>
        <location evidence="1">Cytoskeleton</location>
        <location evidence="1">Microtubule organizing center</location>
        <location evidence="1">Centrosome</location>
        <location evidence="1">Centriole</location>
    </subcellularLocation>
    <subcellularLocation>
        <location evidence="2">Nucleus</location>
    </subcellularLocation>
</comment>
<evidence type="ECO:0000256" key="14">
    <source>
        <dbReference type="ARBA" id="ARBA00056906"/>
    </source>
</evidence>
<keyword evidence="6" id="KW-0227">DNA damage</keyword>
<dbReference type="Pfam" id="PF00397">
    <property type="entry name" value="WW"/>
    <property type="match status" value="1"/>
</dbReference>
<evidence type="ECO:0000256" key="2">
    <source>
        <dbReference type="ARBA" id="ARBA00004123"/>
    </source>
</evidence>
<proteinExistence type="predicted"/>
<evidence type="ECO:0000256" key="12">
    <source>
        <dbReference type="ARBA" id="ARBA00023242"/>
    </source>
</evidence>
<feature type="compositionally biased region" description="Acidic residues" evidence="18">
    <location>
        <begin position="574"/>
        <end position="583"/>
    </location>
</feature>
<feature type="compositionally biased region" description="Gly residues" evidence="18">
    <location>
        <begin position="1428"/>
        <end position="1449"/>
    </location>
</feature>
<organism evidence="20 21">
    <name type="scientific">Volvox reticuliferus</name>
    <dbReference type="NCBI Taxonomy" id="1737510"/>
    <lineage>
        <taxon>Eukaryota</taxon>
        <taxon>Viridiplantae</taxon>
        <taxon>Chlorophyta</taxon>
        <taxon>core chlorophytes</taxon>
        <taxon>Chlorophyceae</taxon>
        <taxon>CS clade</taxon>
        <taxon>Chlamydomonadales</taxon>
        <taxon>Volvocaceae</taxon>
        <taxon>Volvox</taxon>
    </lineage>
</organism>
<dbReference type="SUPFAM" id="SSF51045">
    <property type="entry name" value="WW domain"/>
    <property type="match status" value="1"/>
</dbReference>
<dbReference type="PANTHER" id="PTHR21715:SF0">
    <property type="entry name" value="RH04127P"/>
    <property type="match status" value="1"/>
</dbReference>
<feature type="compositionally biased region" description="Low complexity" evidence="18">
    <location>
        <begin position="362"/>
        <end position="371"/>
    </location>
</feature>
<feature type="compositionally biased region" description="Low complexity" evidence="18">
    <location>
        <begin position="225"/>
        <end position="236"/>
    </location>
</feature>
<dbReference type="Gene3D" id="3.30.1470.10">
    <property type="entry name" value="Photosystem I PsaD, reaction center subunit II"/>
    <property type="match status" value="1"/>
</dbReference>
<feature type="compositionally biased region" description="Low complexity" evidence="18">
    <location>
        <begin position="318"/>
        <end position="334"/>
    </location>
</feature>
<evidence type="ECO:0000256" key="9">
    <source>
        <dbReference type="ARBA" id="ARBA00023054"/>
    </source>
</evidence>
<feature type="compositionally biased region" description="Basic and acidic residues" evidence="18">
    <location>
        <begin position="211"/>
        <end position="221"/>
    </location>
</feature>
<dbReference type="Proteomes" id="UP000722791">
    <property type="component" value="Unassembled WGS sequence"/>
</dbReference>
<feature type="compositionally biased region" description="Low complexity" evidence="18">
    <location>
        <begin position="160"/>
        <end position="170"/>
    </location>
</feature>
<feature type="compositionally biased region" description="Low complexity" evidence="18">
    <location>
        <begin position="1154"/>
        <end position="1165"/>
    </location>
</feature>
<evidence type="ECO:0000256" key="15">
    <source>
        <dbReference type="ARBA" id="ARBA00061715"/>
    </source>
</evidence>
<feature type="compositionally biased region" description="Pro residues" evidence="18">
    <location>
        <begin position="1144"/>
        <end position="1153"/>
    </location>
</feature>
<dbReference type="PROSITE" id="PS50020">
    <property type="entry name" value="WW_DOMAIN_2"/>
    <property type="match status" value="1"/>
</dbReference>
<dbReference type="GO" id="GO:0097539">
    <property type="term" value="C:ciliary transition fiber"/>
    <property type="evidence" value="ECO:0007669"/>
    <property type="project" value="UniProtKB-ARBA"/>
</dbReference>
<evidence type="ECO:0000256" key="10">
    <source>
        <dbReference type="ARBA" id="ARBA00023204"/>
    </source>
</evidence>
<dbReference type="CDD" id="cd00201">
    <property type="entry name" value="WW"/>
    <property type="match status" value="1"/>
</dbReference>
<dbReference type="OrthoDB" id="6344460at2759"/>
<evidence type="ECO:0000256" key="1">
    <source>
        <dbReference type="ARBA" id="ARBA00004114"/>
    </source>
</evidence>
<dbReference type="GO" id="GO:0006281">
    <property type="term" value="P:DNA repair"/>
    <property type="evidence" value="ECO:0007669"/>
    <property type="project" value="UniProtKB-KW"/>
</dbReference>
<gene>
    <name evidence="20" type="ORF">Vretimale_7702</name>
</gene>
<feature type="domain" description="WW" evidence="19">
    <location>
        <begin position="57"/>
        <end position="90"/>
    </location>
</feature>
<evidence type="ECO:0000256" key="5">
    <source>
        <dbReference type="ARBA" id="ARBA00022618"/>
    </source>
</evidence>
<evidence type="ECO:0000256" key="6">
    <source>
        <dbReference type="ARBA" id="ARBA00022763"/>
    </source>
</evidence>
<evidence type="ECO:0000256" key="13">
    <source>
        <dbReference type="ARBA" id="ARBA00023306"/>
    </source>
</evidence>
<dbReference type="InterPro" id="IPR001202">
    <property type="entry name" value="WW_dom"/>
</dbReference>
<evidence type="ECO:0000256" key="3">
    <source>
        <dbReference type="ARBA" id="ARBA00022490"/>
    </source>
</evidence>
<name>A0A8J4G9T7_9CHLO</name>
<feature type="coiled-coil region" evidence="17">
    <location>
        <begin position="1331"/>
        <end position="1368"/>
    </location>
</feature>
<sequence>MANGGEVMPDGQVVLEEEIDENYEPTEQEIHEYAQWLGIDTETEKELFWIAREGLKSPLPDGWKPCKTPTGDIYYFNFNTGQSIWDHPCDEHYRKVYQEEKAKLAAKARQSFGTTELRAGLLKRTGAETKVPSPLGLSSSKASDYILESPAYEQQGDLNGGDASSSTSDNGGNGSAKPAKLSSGGTGAGGGWWGSSGTEAAKGKTGPQQIEQDKATKKDSPMEQSSLKSFSSSASSLTAAMNELDLPDEGGVRRTGGVSKGGAATATASTTSQKPPAGKVSASGGGPRMTASGEPPTPDLPPMGTSRTTITNGGDSTGPGTAAAAVGASLSQSGDGRLGQGTASGLGLPPGVTLLNAGGKGTSVASATAARSGGGTGGIAKSTTGASALRRSKKYDDEFGDFDELIDDDEIEEGVQDVGAAAGGRSNSDLAPAASAKLISPIAATAGGGTLGGSAFGSRDGAGDLSSPVMLTHHRRYPSDNDNEDPHPTNQREPTASGSASRAAPVQQQQSAQQQQQQTQQQQQPMLQVQRQASAQRPLPELDLRSVDEQRQRGGAGTTGPTASFGAGSRLDREEQELRDEEDVMRRTAASEADMRRREEERLAQLQEALSRQYEDAKAQLQKQVDAELLSERERLRAESMSKLQEQLSEKSVELSRLERELAAKKAELTDMEVRTREQKRIMEDNQRELSSNAHTVAVAAADTELRGKRTELSELNAQLLAKEGEFTALASSTAARAAELRDKAAQLEVAREQLATAEAKRTAADAEYQEQQIRIRALRAESEQLSAQVSATQATLSRLNVDLRNKEDDLAALNKQLAARQAELKEVVTELSTSRTALQSKEIQVVEQLKSAATLEYEALQKQLEAARGALDAARGQLATASAELTRTEAQCGALKTQRIQLEADVAARSADLDDMRAQLLSCQAELRSVRAEVAERSGALESVAAQLLRRQKELADTDSMFAAVADQSKDLLELKRSQMQRNVEETVDLERRTLLTTRMASMRAEVESQVATEREVYRNRLQQQHQQAQSLAHAGRGPGDDSPSGGIAAANGNTASLQLPPALTNANLTASTALSRANVPVGASTSTLGDDLRTSTSIWAQPLPALSPKLPASLQPGSVGGAYSNAAPPPYGKMPSHHAPPLVLPPEPQLPPQQHQSAPLPGSAAAAPYGLQLPYGLQGVASPADLAAAQYAAAMAAQSAAAAAQSAHANLPELVSLAENLHRSLQLLLPLASQAGKQPSSSSPPRTRHASLLQPGQVALPSSAIDWTNTALPPAAAEDPVLSRAWVYLKLQKAYLKERSSILQAARNDWKEDLRAVMSTPGPGNEERLAVLQSAKAGLEEQVHRLNEDSKQLHRMREQLQALTARASGMATGTSTGSSGVTPGASIATGSTTATPSSAATGRVGGNRQGSPGRGVSPPPLSSAGGAMGPAGAGSSGGGGGGSGGMGSNTSSNVDLARSLLQQHSAWLKSFAQQLSTV</sequence>
<feature type="region of interest" description="Disordered" evidence="18">
    <location>
        <begin position="153"/>
        <end position="394"/>
    </location>
</feature>
<dbReference type="GO" id="GO:0051301">
    <property type="term" value="P:cell division"/>
    <property type="evidence" value="ECO:0007669"/>
    <property type="project" value="UniProtKB-KW"/>
</dbReference>
<evidence type="ECO:0000313" key="20">
    <source>
        <dbReference type="EMBL" id="GIM02880.1"/>
    </source>
</evidence>
<evidence type="ECO:0000256" key="16">
    <source>
        <dbReference type="ARBA" id="ARBA00067900"/>
    </source>
</evidence>
<feature type="region of interest" description="Disordered" evidence="18">
    <location>
        <begin position="1022"/>
        <end position="1055"/>
    </location>
</feature>
<evidence type="ECO:0000256" key="4">
    <source>
        <dbReference type="ARBA" id="ARBA00022553"/>
    </source>
</evidence>
<feature type="compositionally biased region" description="Low complexity" evidence="18">
    <location>
        <begin position="255"/>
        <end position="272"/>
    </location>
</feature>
<feature type="coiled-coil region" evidence="17">
    <location>
        <begin position="699"/>
        <end position="934"/>
    </location>
</feature>
<dbReference type="Gene3D" id="1.10.287.1490">
    <property type="match status" value="1"/>
</dbReference>
<feature type="region of interest" description="Disordered" evidence="18">
    <location>
        <begin position="444"/>
        <end position="599"/>
    </location>
</feature>
<comment type="subunit">
    <text evidence="15">Interacts (via N-terminus) with ATRIP. Interacts with ATM, ATR and MDC1. Interacts with XPA (via N-terminus) upon UV irradiation. Interacts with CEP83, CCDC92, TTBK2, DVL3, NPHP3 and weakly with NPHP4. Interacts with DZIP1.</text>
</comment>
<feature type="region of interest" description="Disordered" evidence="18">
    <location>
        <begin position="1126"/>
        <end position="1165"/>
    </location>
</feature>
<evidence type="ECO:0000256" key="17">
    <source>
        <dbReference type="SAM" id="Coils"/>
    </source>
</evidence>
<keyword evidence="13" id="KW-0131">Cell cycle</keyword>
<evidence type="ECO:0000259" key="19">
    <source>
        <dbReference type="PROSITE" id="PS50020"/>
    </source>
</evidence>
<feature type="compositionally biased region" description="Polar residues" evidence="18">
    <location>
        <begin position="305"/>
        <end position="314"/>
    </location>
</feature>
<keyword evidence="12" id="KW-0539">Nucleus</keyword>
<comment type="caution">
    <text evidence="20">The sequence shown here is derived from an EMBL/GenBank/DDBJ whole genome shotgun (WGS) entry which is preliminary data.</text>
</comment>
<evidence type="ECO:0000256" key="18">
    <source>
        <dbReference type="SAM" id="MobiDB-lite"/>
    </source>
</evidence>
<feature type="compositionally biased region" description="Low complexity" evidence="18">
    <location>
        <begin position="507"/>
        <end position="532"/>
    </location>
</feature>
<evidence type="ECO:0000256" key="8">
    <source>
        <dbReference type="ARBA" id="ARBA00022794"/>
    </source>
</evidence>
<feature type="compositionally biased region" description="Low complexity" evidence="18">
    <location>
        <begin position="379"/>
        <end position="388"/>
    </location>
</feature>
<dbReference type="InterPro" id="IPR036020">
    <property type="entry name" value="WW_dom_sf"/>
</dbReference>
<comment type="function">
    <text evidence="14">Plays a role in microtubule organization and/or maintenance for the formation of primary cilia (PC), a microtubule-based structure that protrudes from the surface of epithelial cells. Plays a critical role in G2/M checkpoint and nuclear divisions. A key player in the DNA damage-activated ATR/ATM signaling cascade since it is required for the proper phosphorylation of H2AX, RPA, CHEK2 and CHEK1. Plays a critical role in chromosome segregation, acting as a mediator required for the maintenance of genomic stability through modulation of MDC1, RPA and CHEK1.</text>
</comment>
<feature type="compositionally biased region" description="Low complexity" evidence="18">
    <location>
        <begin position="1370"/>
        <end position="1404"/>
    </location>
</feature>
<keyword evidence="9 17" id="KW-0175">Coiled coil</keyword>
<feature type="compositionally biased region" description="Gly residues" evidence="18">
    <location>
        <begin position="446"/>
        <end position="455"/>
    </location>
</feature>
<dbReference type="GO" id="GO:0005634">
    <property type="term" value="C:nucleus"/>
    <property type="evidence" value="ECO:0007669"/>
    <property type="project" value="UniProtKB-SubCell"/>
</dbReference>
<dbReference type="Gene3D" id="6.10.250.3110">
    <property type="match status" value="1"/>
</dbReference>
<keyword evidence="11" id="KW-0206">Cytoskeleton</keyword>
<keyword evidence="8" id="KW-0970">Cilium biogenesis/degradation</keyword>
<feature type="compositionally biased region" description="Low complexity" evidence="18">
    <location>
        <begin position="1023"/>
        <end position="1048"/>
    </location>
</feature>
<keyword evidence="10" id="KW-0234">DNA repair</keyword>
<dbReference type="PANTHER" id="PTHR21715">
    <property type="entry name" value="RH04127P"/>
    <property type="match status" value="1"/>
</dbReference>
<dbReference type="GO" id="GO:0005814">
    <property type="term" value="C:centriole"/>
    <property type="evidence" value="ECO:0007669"/>
    <property type="project" value="UniProtKB-SubCell"/>
</dbReference>
<dbReference type="InterPro" id="IPR053233">
    <property type="entry name" value="ABRA-related"/>
</dbReference>
<protein>
    <recommendedName>
        <fullName evidence="16">Centrosomal protein of 164 kDa</fullName>
    </recommendedName>
</protein>
<keyword evidence="4" id="KW-0597">Phosphoprotein</keyword>
<dbReference type="GO" id="GO:0030030">
    <property type="term" value="P:cell projection organization"/>
    <property type="evidence" value="ECO:0007669"/>
    <property type="project" value="UniProtKB-KW"/>
</dbReference>
<evidence type="ECO:0000313" key="21">
    <source>
        <dbReference type="Proteomes" id="UP000722791"/>
    </source>
</evidence>